<dbReference type="SUPFAM" id="SSF53098">
    <property type="entry name" value="Ribonuclease H-like"/>
    <property type="match status" value="1"/>
</dbReference>
<evidence type="ECO:0000313" key="7">
    <source>
        <dbReference type="Proteomes" id="UP001623290"/>
    </source>
</evidence>
<keyword evidence="6" id="KW-0540">Nuclease</keyword>
<dbReference type="InterPro" id="IPR000014">
    <property type="entry name" value="PAS"/>
</dbReference>
<evidence type="ECO:0000256" key="4">
    <source>
        <dbReference type="SAM" id="Phobius"/>
    </source>
</evidence>
<dbReference type="Gene3D" id="3.30.450.20">
    <property type="entry name" value="PAS domain"/>
    <property type="match status" value="1"/>
</dbReference>
<feature type="domain" description="PAS" evidence="5">
    <location>
        <begin position="134"/>
        <end position="170"/>
    </location>
</feature>
<accession>A0ABZ1DYT8</accession>
<dbReference type="GO" id="GO:0004527">
    <property type="term" value="F:exonuclease activity"/>
    <property type="evidence" value="ECO:0007669"/>
    <property type="project" value="UniProtKB-KW"/>
</dbReference>
<name>A0ABZ1DYT8_9RHOB</name>
<evidence type="ECO:0000256" key="1">
    <source>
        <dbReference type="ARBA" id="ARBA00012417"/>
    </source>
</evidence>
<dbReference type="InterPro" id="IPR036397">
    <property type="entry name" value="RNaseH_sf"/>
</dbReference>
<dbReference type="RefSeq" id="WP_406721016.1">
    <property type="nucleotide sequence ID" value="NZ_CP135443.1"/>
</dbReference>
<dbReference type="SUPFAM" id="SSF55785">
    <property type="entry name" value="PYP-like sensor domain (PAS domain)"/>
    <property type="match status" value="1"/>
</dbReference>
<keyword evidence="4" id="KW-0472">Membrane</keyword>
<dbReference type="Proteomes" id="UP001623290">
    <property type="component" value="Chromosome"/>
</dbReference>
<dbReference type="InterPro" id="IPR035965">
    <property type="entry name" value="PAS-like_dom_sf"/>
</dbReference>
<comment type="catalytic activity">
    <reaction evidence="3">
        <text>DNA(n) + a 2'-deoxyribonucleoside 5'-triphosphate = DNA(n+1) + diphosphate</text>
        <dbReference type="Rhea" id="RHEA:22508"/>
        <dbReference type="Rhea" id="RHEA-COMP:17339"/>
        <dbReference type="Rhea" id="RHEA-COMP:17340"/>
        <dbReference type="ChEBI" id="CHEBI:33019"/>
        <dbReference type="ChEBI" id="CHEBI:61560"/>
        <dbReference type="ChEBI" id="CHEBI:173112"/>
        <dbReference type="EC" id="2.7.7.7"/>
    </reaction>
</comment>
<keyword evidence="7" id="KW-1185">Reference proteome</keyword>
<evidence type="ECO:0000256" key="2">
    <source>
        <dbReference type="ARBA" id="ARBA00025483"/>
    </source>
</evidence>
<gene>
    <name evidence="6" type="ORF">RPE78_01335</name>
</gene>
<dbReference type="NCBIfam" id="TIGR00573">
    <property type="entry name" value="dnaq"/>
    <property type="match status" value="1"/>
</dbReference>
<organism evidence="6 7">
    <name type="scientific">Thioclava litoralis</name>
    <dbReference type="NCBI Taxonomy" id="3076557"/>
    <lineage>
        <taxon>Bacteria</taxon>
        <taxon>Pseudomonadati</taxon>
        <taxon>Pseudomonadota</taxon>
        <taxon>Alphaproteobacteria</taxon>
        <taxon>Rhodobacterales</taxon>
        <taxon>Paracoccaceae</taxon>
        <taxon>Thioclava</taxon>
    </lineage>
</organism>
<feature type="transmembrane region" description="Helical" evidence="4">
    <location>
        <begin position="12"/>
        <end position="34"/>
    </location>
</feature>
<dbReference type="SMART" id="SM00479">
    <property type="entry name" value="EXOIII"/>
    <property type="match status" value="1"/>
</dbReference>
<dbReference type="SMART" id="SM00091">
    <property type="entry name" value="PAS"/>
    <property type="match status" value="1"/>
</dbReference>
<dbReference type="InterPro" id="IPR012337">
    <property type="entry name" value="RNaseH-like_sf"/>
</dbReference>
<dbReference type="Gene3D" id="3.30.420.10">
    <property type="entry name" value="Ribonuclease H-like superfamily/Ribonuclease H"/>
    <property type="match status" value="1"/>
</dbReference>
<proteinExistence type="predicted"/>
<keyword evidence="6" id="KW-0378">Hydrolase</keyword>
<dbReference type="Pfam" id="PF13188">
    <property type="entry name" value="PAS_8"/>
    <property type="match status" value="1"/>
</dbReference>
<sequence length="682" mass="72867">MSDWIATLGLRLRVFLLFAGLAFGLVLALLAGVWLGGRQGAGHEALIVMALVSGLLGVTLIAGLWLLFDEHVARPIEALSGAMRMGGWGDRAAFDAPYLGDLASAGAALGAAMSAQKDRLAADVEQALGQAATSQARLELLLADLPVGVVLLSADQRLVFYNPQAAELLGHGANRPGLGRKLEDFLSIAPILHAVERLAKSADPEARSDVLCVTGAGQTLTGHLRAVPAGEGGHVLTLQDMSAMMAQNRAQIALTAELLARTRPGVAALQSLMETLSDPDGPVGETRDRIRQAARHEAQTLAQDLHRMAQAFETLPDCTLTALRASDLAEALRARVETQGTALTLATAPLMLRCDAGGVLALWSALAALVAEDRRSDFRFEITQEGAGALLSLEWQGPSLGLGALEAFLHQPDLSLGQSPRQILDHHHSDLWPEPLHDGRARLCMPLRELAGRNDPPAALPRRVTYDFDLLDRQPLGDIRASTLDRLTYVVFDTETTGLDPQRDAIVQIAGQRIVNGRVSETFDMLVNPARPIPTSATAIHGISDEMVAQAPSVADALSAFHHFAKDAVLVAHNAPFDIGLLQAAEQTHRLGYQFDHPVLDTVLLSAILFGQSQTHTLDALCDRLGIIIAPELRHSAMGDADATASAFLRMLPALKSKGLQTLSEVIIAARKHGRLIRDLNL</sequence>
<dbReference type="InterPro" id="IPR013520">
    <property type="entry name" value="Ribonucl_H"/>
</dbReference>
<dbReference type="Pfam" id="PF00929">
    <property type="entry name" value="RNase_T"/>
    <property type="match status" value="1"/>
</dbReference>
<dbReference type="InterPro" id="IPR006054">
    <property type="entry name" value="DnaQ"/>
</dbReference>
<evidence type="ECO:0000259" key="5">
    <source>
        <dbReference type="PROSITE" id="PS50112"/>
    </source>
</evidence>
<keyword evidence="4" id="KW-0812">Transmembrane</keyword>
<keyword evidence="4" id="KW-1133">Transmembrane helix</keyword>
<dbReference type="EMBL" id="CP135443">
    <property type="protein sequence ID" value="WRY33963.1"/>
    <property type="molecule type" value="Genomic_DNA"/>
</dbReference>
<dbReference type="PANTHER" id="PTHR30231:SF41">
    <property type="entry name" value="DNA POLYMERASE III SUBUNIT EPSILON"/>
    <property type="match status" value="1"/>
</dbReference>
<keyword evidence="6" id="KW-0269">Exonuclease</keyword>
<evidence type="ECO:0000256" key="3">
    <source>
        <dbReference type="ARBA" id="ARBA00049244"/>
    </source>
</evidence>
<comment type="function">
    <text evidence="2">DNA polymerase III is a complex, multichain enzyme responsible for most of the replicative synthesis in bacteria. The epsilon subunit contain the editing function and is a proofreading 3'-5' exonuclease.</text>
</comment>
<dbReference type="PROSITE" id="PS50112">
    <property type="entry name" value="PAS"/>
    <property type="match status" value="1"/>
</dbReference>
<dbReference type="CDD" id="cd06127">
    <property type="entry name" value="DEDDh"/>
    <property type="match status" value="1"/>
</dbReference>
<protein>
    <recommendedName>
        <fullName evidence="1">DNA-directed DNA polymerase</fullName>
        <ecNumber evidence="1">2.7.7.7</ecNumber>
    </recommendedName>
</protein>
<feature type="transmembrane region" description="Helical" evidence="4">
    <location>
        <begin position="46"/>
        <end position="68"/>
    </location>
</feature>
<reference evidence="6 7" key="1">
    <citation type="submission" date="2023-09" db="EMBL/GenBank/DDBJ databases">
        <title>Thioclava shenzhenensis sp. nov., a multidrug resistant bacteria-antagonizing species isolated from coastal seawater.</title>
        <authorList>
            <person name="Long M."/>
        </authorList>
    </citation>
    <scope>NUCLEOTIDE SEQUENCE [LARGE SCALE GENOMIC DNA]</scope>
    <source>
        <strain evidence="6 7">FTW29</strain>
    </source>
</reference>
<dbReference type="EC" id="2.7.7.7" evidence="1"/>
<dbReference type="PANTHER" id="PTHR30231">
    <property type="entry name" value="DNA POLYMERASE III SUBUNIT EPSILON"/>
    <property type="match status" value="1"/>
</dbReference>
<evidence type="ECO:0000313" key="6">
    <source>
        <dbReference type="EMBL" id="WRY33963.1"/>
    </source>
</evidence>